<gene>
    <name evidence="6" type="ORF">KPL78_07220</name>
</gene>
<dbReference type="SUPFAM" id="SSF51120">
    <property type="entry name" value="beta-Roll"/>
    <property type="match status" value="1"/>
</dbReference>
<evidence type="ECO:0000313" key="7">
    <source>
        <dbReference type="Proteomes" id="UP001196565"/>
    </source>
</evidence>
<evidence type="ECO:0000256" key="3">
    <source>
        <dbReference type="ARBA" id="ARBA00022525"/>
    </source>
</evidence>
<evidence type="ECO:0000256" key="2">
    <source>
        <dbReference type="ARBA" id="ARBA00004613"/>
    </source>
</evidence>
<name>A0ABS7A615_9PROT</name>
<comment type="caution">
    <text evidence="6">The sequence shown here is derived from an EMBL/GenBank/DDBJ whole genome shotgun (WGS) entry which is preliminary data.</text>
</comment>
<proteinExistence type="predicted"/>
<comment type="subcellular location">
    <subcellularLocation>
        <location evidence="2">Secreted</location>
    </subcellularLocation>
</comment>
<organism evidence="6 7">
    <name type="scientific">Roseomonas alba</name>
    <dbReference type="NCBI Taxonomy" id="2846776"/>
    <lineage>
        <taxon>Bacteria</taxon>
        <taxon>Pseudomonadati</taxon>
        <taxon>Pseudomonadota</taxon>
        <taxon>Alphaproteobacteria</taxon>
        <taxon>Acetobacterales</taxon>
        <taxon>Roseomonadaceae</taxon>
        <taxon>Roseomonas</taxon>
    </lineage>
</organism>
<keyword evidence="7" id="KW-1185">Reference proteome</keyword>
<evidence type="ECO:0000259" key="5">
    <source>
        <dbReference type="Pfam" id="PF08548"/>
    </source>
</evidence>
<dbReference type="InterPro" id="IPR001343">
    <property type="entry name" value="Hemolysn_Ca-bd"/>
</dbReference>
<dbReference type="Proteomes" id="UP001196565">
    <property type="component" value="Unassembled WGS sequence"/>
</dbReference>
<keyword evidence="3" id="KW-0964">Secreted</keyword>
<comment type="cofactor">
    <cofactor evidence="1">
        <name>Ca(2+)</name>
        <dbReference type="ChEBI" id="CHEBI:29108"/>
    </cofactor>
</comment>
<sequence>MNDELRGNALANILIGGDGDDALYGNGGADTLAGGDGNDTLYGNGEADTLSGEDGADRFRFLTANESPAGARDVITDFTSGMDRIDVAQIDASTTTAGNQAFLWAGTGSFIGGGVASARYATVVKGSVDVTFDINGDNTVDIAIRLLGVGSLSEGDFLLCW</sequence>
<dbReference type="PROSITE" id="PS00330">
    <property type="entry name" value="HEMOLYSIN_CALCIUM"/>
    <property type="match status" value="1"/>
</dbReference>
<dbReference type="Pfam" id="PF08548">
    <property type="entry name" value="Peptidase_M10_C"/>
    <property type="match status" value="1"/>
</dbReference>
<reference evidence="6 7" key="1">
    <citation type="submission" date="2021-07" db="EMBL/GenBank/DDBJ databases">
        <authorList>
            <person name="So Y."/>
        </authorList>
    </citation>
    <scope>NUCLEOTIDE SEQUENCE [LARGE SCALE GENOMIC DNA]</scope>
    <source>
        <strain evidence="6 7">HJA6</strain>
    </source>
</reference>
<dbReference type="InterPro" id="IPR013858">
    <property type="entry name" value="Peptidase_M10B_C"/>
</dbReference>
<evidence type="ECO:0000256" key="1">
    <source>
        <dbReference type="ARBA" id="ARBA00001913"/>
    </source>
</evidence>
<dbReference type="Gene3D" id="2.150.10.10">
    <property type="entry name" value="Serralysin-like metalloprotease, C-terminal"/>
    <property type="match status" value="1"/>
</dbReference>
<dbReference type="InterPro" id="IPR011049">
    <property type="entry name" value="Serralysin-like_metalloprot_C"/>
</dbReference>
<protein>
    <submittedName>
        <fullName evidence="6">M10 family metallopeptidase C-terminal domain-containing protein</fullName>
    </submittedName>
</protein>
<accession>A0ABS7A615</accession>
<feature type="domain" description="Peptidase M10 serralysin C-terminal" evidence="5">
    <location>
        <begin position="15"/>
        <end position="158"/>
    </location>
</feature>
<evidence type="ECO:0000313" key="6">
    <source>
        <dbReference type="EMBL" id="MBW6397628.1"/>
    </source>
</evidence>
<dbReference type="InterPro" id="IPR018511">
    <property type="entry name" value="Hemolysin-typ_Ca-bd_CS"/>
</dbReference>
<evidence type="ECO:0000256" key="4">
    <source>
        <dbReference type="ARBA" id="ARBA00022737"/>
    </source>
</evidence>
<dbReference type="Pfam" id="PF00353">
    <property type="entry name" value="HemolysinCabind"/>
    <property type="match status" value="1"/>
</dbReference>
<keyword evidence="4" id="KW-0677">Repeat</keyword>
<dbReference type="PRINTS" id="PR00313">
    <property type="entry name" value="CABNDNGRPT"/>
</dbReference>
<dbReference type="EMBL" id="JAHYBZ010000002">
    <property type="protein sequence ID" value="MBW6397628.1"/>
    <property type="molecule type" value="Genomic_DNA"/>
</dbReference>